<evidence type="ECO:0000256" key="6">
    <source>
        <dbReference type="ARBA" id="ARBA00022840"/>
    </source>
</evidence>
<dbReference type="PROSITE" id="PS50011">
    <property type="entry name" value="PROTEIN_KINASE_DOM"/>
    <property type="match status" value="1"/>
</dbReference>
<evidence type="ECO:0000256" key="8">
    <source>
        <dbReference type="ARBA" id="ARBA00023136"/>
    </source>
</evidence>
<dbReference type="PANTHER" id="PTHR24543">
    <property type="entry name" value="MULTICOPPER OXIDASE-RELATED"/>
    <property type="match status" value="1"/>
</dbReference>
<evidence type="ECO:0000313" key="17">
    <source>
        <dbReference type="WBParaSite" id="DME_0000449301-mRNA-1"/>
    </source>
</evidence>
<dbReference type="Proteomes" id="UP000038040">
    <property type="component" value="Unplaced"/>
</dbReference>
<evidence type="ECO:0000256" key="11">
    <source>
        <dbReference type="ARBA" id="ARBA00023180"/>
    </source>
</evidence>
<dbReference type="PROSITE" id="PS01286">
    <property type="entry name" value="FA58C_2"/>
    <property type="match status" value="1"/>
</dbReference>
<proteinExistence type="predicted"/>
<evidence type="ECO:0000256" key="10">
    <source>
        <dbReference type="ARBA" id="ARBA00023170"/>
    </source>
</evidence>
<keyword evidence="5" id="KW-0547">Nucleotide-binding</keyword>
<dbReference type="CDD" id="cd00057">
    <property type="entry name" value="FA58C"/>
    <property type="match status" value="1"/>
</dbReference>
<keyword evidence="7" id="KW-1133">Transmembrane helix</keyword>
<keyword evidence="9" id="KW-1015">Disulfide bond</keyword>
<protein>
    <submittedName>
        <fullName evidence="17">Protein kinase domain-containing protein</fullName>
    </submittedName>
</protein>
<dbReference type="SUPFAM" id="SSF56112">
    <property type="entry name" value="Protein kinase-like (PK-like)"/>
    <property type="match status" value="1"/>
</dbReference>
<dbReference type="AlphaFoldDB" id="A0A158Q4B6"/>
<evidence type="ECO:0000259" key="12">
    <source>
        <dbReference type="PROSITE" id="PS50011"/>
    </source>
</evidence>
<keyword evidence="3" id="KW-0812">Transmembrane</keyword>
<dbReference type="STRING" id="318479.A0A158Q4B6"/>
<keyword evidence="8" id="KW-0472">Membrane</keyword>
<gene>
    <name evidence="14" type="ORF">DME_LOCUS8376</name>
</gene>
<reference evidence="14 16" key="2">
    <citation type="submission" date="2018-11" db="EMBL/GenBank/DDBJ databases">
        <authorList>
            <consortium name="Pathogen Informatics"/>
        </authorList>
    </citation>
    <scope>NUCLEOTIDE SEQUENCE [LARGE SCALE GENOMIC DNA]</scope>
</reference>
<name>A0A158Q4B6_DRAME</name>
<dbReference type="InterPro" id="IPR048525">
    <property type="entry name" value="DDR1-2_DS-like"/>
</dbReference>
<evidence type="ECO:0000256" key="4">
    <source>
        <dbReference type="ARBA" id="ARBA00022729"/>
    </source>
</evidence>
<evidence type="ECO:0000259" key="13">
    <source>
        <dbReference type="PROSITE" id="PS50022"/>
    </source>
</evidence>
<dbReference type="InterPro" id="IPR001245">
    <property type="entry name" value="Ser-Thr/Tyr_kinase_cat_dom"/>
</dbReference>
<keyword evidence="10" id="KW-0675">Receptor</keyword>
<dbReference type="Gene3D" id="1.10.510.10">
    <property type="entry name" value="Transferase(Phosphotransferase) domain 1"/>
    <property type="match status" value="1"/>
</dbReference>
<dbReference type="EMBL" id="UYYG01001168">
    <property type="protein sequence ID" value="VDN58403.1"/>
    <property type="molecule type" value="Genomic_DNA"/>
</dbReference>
<dbReference type="GO" id="GO:0004672">
    <property type="term" value="F:protein kinase activity"/>
    <property type="evidence" value="ECO:0007669"/>
    <property type="project" value="InterPro"/>
</dbReference>
<keyword evidence="16" id="KW-1185">Reference proteome</keyword>
<dbReference type="OrthoDB" id="6071166at2759"/>
<evidence type="ECO:0000256" key="9">
    <source>
        <dbReference type="ARBA" id="ARBA00023157"/>
    </source>
</evidence>
<dbReference type="GO" id="GO:0005524">
    <property type="term" value="F:ATP binding"/>
    <property type="evidence" value="ECO:0007669"/>
    <property type="project" value="UniProtKB-KW"/>
</dbReference>
<evidence type="ECO:0000256" key="3">
    <source>
        <dbReference type="ARBA" id="ARBA00022692"/>
    </source>
</evidence>
<dbReference type="InterPro" id="IPR008979">
    <property type="entry name" value="Galactose-bd-like_sf"/>
</dbReference>
<evidence type="ECO:0000313" key="15">
    <source>
        <dbReference type="Proteomes" id="UP000038040"/>
    </source>
</evidence>
<evidence type="ECO:0000256" key="5">
    <source>
        <dbReference type="ARBA" id="ARBA00022741"/>
    </source>
</evidence>
<dbReference type="Gene3D" id="2.60.120.1190">
    <property type="match status" value="1"/>
</dbReference>
<comment type="subcellular location">
    <subcellularLocation>
        <location evidence="1">Cell membrane</location>
        <topology evidence="1">Single-pass type I membrane protein</topology>
    </subcellularLocation>
</comment>
<dbReference type="Proteomes" id="UP000274756">
    <property type="component" value="Unassembled WGS sequence"/>
</dbReference>
<evidence type="ECO:0000313" key="14">
    <source>
        <dbReference type="EMBL" id="VDN58403.1"/>
    </source>
</evidence>
<keyword evidence="6" id="KW-0067">ATP-binding</keyword>
<dbReference type="SMART" id="SM00231">
    <property type="entry name" value="FA58C"/>
    <property type="match status" value="1"/>
</dbReference>
<reference evidence="17" key="1">
    <citation type="submission" date="2016-04" db="UniProtKB">
        <authorList>
            <consortium name="WormBaseParasite"/>
        </authorList>
    </citation>
    <scope>IDENTIFICATION</scope>
</reference>
<keyword evidence="2" id="KW-1003">Cell membrane</keyword>
<dbReference type="Gene3D" id="2.60.120.260">
    <property type="entry name" value="Galactose-binding domain-like"/>
    <property type="match status" value="1"/>
</dbReference>
<evidence type="ECO:0000313" key="16">
    <source>
        <dbReference type="Proteomes" id="UP000274756"/>
    </source>
</evidence>
<dbReference type="Pfam" id="PF21114">
    <property type="entry name" value="DDR1-2_DS-like"/>
    <property type="match status" value="1"/>
</dbReference>
<dbReference type="InterPro" id="IPR011009">
    <property type="entry name" value="Kinase-like_dom_sf"/>
</dbReference>
<dbReference type="GO" id="GO:0005886">
    <property type="term" value="C:plasma membrane"/>
    <property type="evidence" value="ECO:0007669"/>
    <property type="project" value="UniProtKB-SubCell"/>
</dbReference>
<accession>A0A158Q4B6</accession>
<evidence type="ECO:0000256" key="1">
    <source>
        <dbReference type="ARBA" id="ARBA00004251"/>
    </source>
</evidence>
<evidence type="ECO:0000256" key="7">
    <source>
        <dbReference type="ARBA" id="ARBA00022989"/>
    </source>
</evidence>
<feature type="domain" description="F5/8 type C" evidence="13">
    <location>
        <begin position="1"/>
        <end position="147"/>
    </location>
</feature>
<dbReference type="SUPFAM" id="SSF49785">
    <property type="entry name" value="Galactose-binding domain-like"/>
    <property type="match status" value="1"/>
</dbReference>
<evidence type="ECO:0000256" key="2">
    <source>
        <dbReference type="ARBA" id="ARBA00022475"/>
    </source>
</evidence>
<dbReference type="InterPro" id="IPR000719">
    <property type="entry name" value="Prot_kinase_dom"/>
</dbReference>
<keyword evidence="4" id="KW-0732">Signal</keyword>
<dbReference type="InterPro" id="IPR000421">
    <property type="entry name" value="FA58C"/>
</dbReference>
<dbReference type="WBParaSite" id="DME_0000449301-mRNA-1">
    <property type="protein sequence ID" value="DME_0000449301-mRNA-1"/>
    <property type="gene ID" value="DME_0000449301"/>
</dbReference>
<keyword evidence="11" id="KW-0325">Glycoprotein</keyword>
<feature type="domain" description="Protein kinase" evidence="12">
    <location>
        <begin position="226"/>
        <end position="456"/>
    </location>
</feature>
<dbReference type="Pfam" id="PF07714">
    <property type="entry name" value="PK_Tyr_Ser-Thr"/>
    <property type="match status" value="1"/>
</dbReference>
<organism evidence="15 17">
    <name type="scientific">Dracunculus medinensis</name>
    <name type="common">Guinea worm</name>
    <dbReference type="NCBI Taxonomy" id="318479"/>
    <lineage>
        <taxon>Eukaryota</taxon>
        <taxon>Metazoa</taxon>
        <taxon>Ecdysozoa</taxon>
        <taxon>Nematoda</taxon>
        <taxon>Chromadorea</taxon>
        <taxon>Rhabditida</taxon>
        <taxon>Spirurina</taxon>
        <taxon>Dracunculoidea</taxon>
        <taxon>Dracunculidae</taxon>
        <taxon>Dracunculus</taxon>
    </lineage>
</organism>
<sequence>MESGDIRDSQISASSSFDAISVGPQNARFASPYLFSGAWCPFQQIRDGAYEFLQVLHIITDVETQGRFAGGAGKEFATHYMIDYLRTGSQWMRYKYRNSSHLIEANKDVSTAIRHTLDPPIIASRIRLVPYSYYPRTVCLRTELYGCQYKGISSLDQNIYQYYKLKRVHNNSWEHQSIGFYANLDGSVELTFEFDEIRQFSYVELWTYKNSLKKTEITFSTNGKQFSLSSQISSIQRKSTNETELRRLPIRIPLHGRRAIAIRMILNFTDSWLFLSEISFSSSKLVIFLSNLKIFEDFMKKSYESKSKPPSWSNFHFPPPPSGKLFIYIKNNYLDIVRFINEIVGGMEYLEQEQLIHGHLSPQCILVDLNLRIKIASPRGVSHHAQLRYSAPESIIMVNSFNEWSCKGDVWSFAITVWELLGYCKEYPFGALSNKELLDNARQYFEDRFQLIICTS</sequence>
<dbReference type="PROSITE" id="PS50022">
    <property type="entry name" value="FA58C_3"/>
    <property type="match status" value="1"/>
</dbReference>
<dbReference type="Pfam" id="PF00754">
    <property type="entry name" value="F5_F8_type_C"/>
    <property type="match status" value="1"/>
</dbReference>
<dbReference type="PANTHER" id="PTHR24543:SF291">
    <property type="entry name" value="SMOKE ALARM, ISOFORM D"/>
    <property type="match status" value="1"/>
</dbReference>